<name>A0ABW4HY54_9BACI</name>
<organism evidence="1 2">
    <name type="scientific">Oceanobacillus luteolus</name>
    <dbReference type="NCBI Taxonomy" id="1274358"/>
    <lineage>
        <taxon>Bacteria</taxon>
        <taxon>Bacillati</taxon>
        <taxon>Bacillota</taxon>
        <taxon>Bacilli</taxon>
        <taxon>Bacillales</taxon>
        <taxon>Bacillaceae</taxon>
        <taxon>Oceanobacillus</taxon>
    </lineage>
</organism>
<evidence type="ECO:0000313" key="2">
    <source>
        <dbReference type="Proteomes" id="UP001597221"/>
    </source>
</evidence>
<proteinExistence type="predicted"/>
<keyword evidence="2" id="KW-1185">Reference proteome</keyword>
<accession>A0ABW4HY54</accession>
<reference evidence="2" key="1">
    <citation type="journal article" date="2019" name="Int. J. Syst. Evol. Microbiol.">
        <title>The Global Catalogue of Microorganisms (GCM) 10K type strain sequencing project: providing services to taxonomists for standard genome sequencing and annotation.</title>
        <authorList>
            <consortium name="The Broad Institute Genomics Platform"/>
            <consortium name="The Broad Institute Genome Sequencing Center for Infectious Disease"/>
            <person name="Wu L."/>
            <person name="Ma J."/>
        </authorList>
    </citation>
    <scope>NUCLEOTIDE SEQUENCE [LARGE SCALE GENOMIC DNA]</scope>
    <source>
        <strain evidence="2">CGMCC 1.12376</strain>
    </source>
</reference>
<dbReference type="EMBL" id="JBHUDE010000167">
    <property type="protein sequence ID" value="MFD1610132.1"/>
    <property type="molecule type" value="Genomic_DNA"/>
</dbReference>
<dbReference type="Proteomes" id="UP001597221">
    <property type="component" value="Unassembled WGS sequence"/>
</dbReference>
<protein>
    <submittedName>
        <fullName evidence="1">Uncharacterized protein</fullName>
    </submittedName>
</protein>
<sequence length="237" mass="27908">MRELFIRNVRTEQAHRSTMLVLLFHHMNELQRDFKELIDFHQHGIRIRICPAEHLLELYDVTELARQTRIDDWITLQNAEKHKEQFEHFYIPNLPFSAVSDLVSFNDARTSIRLLLWALMKGRSVTAFSQGADPYHPVWQEADLHHGNAYLKREMKQQLQKVRGLGIRLIEKEEDLLQHFLNRTEKGVNPVITADTILNYAKDGKRYIEVDKGTIITPLARDTAREYHMEIGEKEGR</sequence>
<comment type="caution">
    <text evidence="1">The sequence shown here is derived from an EMBL/GenBank/DDBJ whole genome shotgun (WGS) entry which is preliminary data.</text>
</comment>
<gene>
    <name evidence="1" type="ORF">ACFSBH_21175</name>
</gene>
<evidence type="ECO:0000313" key="1">
    <source>
        <dbReference type="EMBL" id="MFD1610132.1"/>
    </source>
</evidence>